<evidence type="ECO:0000313" key="1">
    <source>
        <dbReference type="EMBL" id="SHN00044.1"/>
    </source>
</evidence>
<gene>
    <name evidence="1" type="ORF">SAMN02746066_04300</name>
</gene>
<dbReference type="EMBL" id="FRCP01000026">
    <property type="protein sequence ID" value="SHN00044.1"/>
    <property type="molecule type" value="Genomic_DNA"/>
</dbReference>
<dbReference type="AlphaFoldDB" id="A0A1M7NA82"/>
<dbReference type="Proteomes" id="UP000184038">
    <property type="component" value="Unassembled WGS sequence"/>
</dbReference>
<name>A0A1M7NA82_9FIRM</name>
<sequence>MSEEIDKYINEAVSHELKDIVKKLLIESVDINVIYKAFSKLTKEEIDEIEVEASVIREKNHNREFWKQYREEHADDPDNFAVKIFNDAKEESEREYSDMVIKNMKNENLPMETIQQVFSNYTKEEIERI</sequence>
<organism evidence="1 2">
    <name type="scientific">Anaerosporobacter mobilis DSM 15930</name>
    <dbReference type="NCBI Taxonomy" id="1120996"/>
    <lineage>
        <taxon>Bacteria</taxon>
        <taxon>Bacillati</taxon>
        <taxon>Bacillota</taxon>
        <taxon>Clostridia</taxon>
        <taxon>Lachnospirales</taxon>
        <taxon>Lachnospiraceae</taxon>
        <taxon>Anaerosporobacter</taxon>
    </lineage>
</organism>
<evidence type="ECO:0000313" key="2">
    <source>
        <dbReference type="Proteomes" id="UP000184038"/>
    </source>
</evidence>
<reference evidence="1 2" key="1">
    <citation type="submission" date="2016-11" db="EMBL/GenBank/DDBJ databases">
        <authorList>
            <person name="Jaros S."/>
            <person name="Januszkiewicz K."/>
            <person name="Wedrychowicz H."/>
        </authorList>
    </citation>
    <scope>NUCLEOTIDE SEQUENCE [LARGE SCALE GENOMIC DNA]</scope>
    <source>
        <strain evidence="1 2">DSM 15930</strain>
    </source>
</reference>
<dbReference type="STRING" id="1120996.SAMN02746066_04300"/>
<protein>
    <submittedName>
        <fullName evidence="1">Uncharacterized protein</fullName>
    </submittedName>
</protein>
<keyword evidence="2" id="KW-1185">Reference proteome</keyword>
<proteinExistence type="predicted"/>
<accession>A0A1M7NA82</accession>
<dbReference type="RefSeq" id="WP_073291255.1">
    <property type="nucleotide sequence ID" value="NZ_FRCP01000026.1"/>
</dbReference>